<protein>
    <submittedName>
        <fullName evidence="3">Uncharacterized protein</fullName>
    </submittedName>
</protein>
<evidence type="ECO:0000256" key="2">
    <source>
        <dbReference type="SAM" id="Phobius"/>
    </source>
</evidence>
<dbReference type="AlphaFoldDB" id="A0A1X2IJT9"/>
<sequence>MITAPDQSSAMNQDINHHHSSSTNGSTGPEQPPPPYSPTSCSHDEERVPSYNPACISDADHPSAPSLYPEIPQQLPVDNQHQHQLRHQHQHYQQQQQDQQQQPNMQFPMPQPYIQEQAIYHPHSSTPFYHHPHQQGYHQYGTINHSHNNPHLPPPPAGFHTIHLPAQNQPDFFNHHHHHHHRPSEDDLSTGRCFPVGALVFIFGWMCPPLWVIGACCCASSRYANERWWARLNLAMALLLLLSSILYSMFGPDDALLSLFAFRQEQ</sequence>
<dbReference type="Proteomes" id="UP000193560">
    <property type="component" value="Unassembled WGS sequence"/>
</dbReference>
<keyword evidence="4" id="KW-1185">Reference proteome</keyword>
<organism evidence="3 4">
    <name type="scientific">Absidia repens</name>
    <dbReference type="NCBI Taxonomy" id="90262"/>
    <lineage>
        <taxon>Eukaryota</taxon>
        <taxon>Fungi</taxon>
        <taxon>Fungi incertae sedis</taxon>
        <taxon>Mucoromycota</taxon>
        <taxon>Mucoromycotina</taxon>
        <taxon>Mucoromycetes</taxon>
        <taxon>Mucorales</taxon>
        <taxon>Cunninghamellaceae</taxon>
        <taxon>Absidia</taxon>
    </lineage>
</organism>
<feature type="compositionally biased region" description="Low complexity" evidence="1">
    <location>
        <begin position="91"/>
        <end position="102"/>
    </location>
</feature>
<feature type="region of interest" description="Disordered" evidence="1">
    <location>
        <begin position="1"/>
        <end position="108"/>
    </location>
</feature>
<accession>A0A1X2IJT9</accession>
<evidence type="ECO:0000256" key="1">
    <source>
        <dbReference type="SAM" id="MobiDB-lite"/>
    </source>
</evidence>
<evidence type="ECO:0000313" key="4">
    <source>
        <dbReference type="Proteomes" id="UP000193560"/>
    </source>
</evidence>
<keyword evidence="2" id="KW-0472">Membrane</keyword>
<keyword evidence="2" id="KW-1133">Transmembrane helix</keyword>
<feature type="transmembrane region" description="Helical" evidence="2">
    <location>
        <begin position="196"/>
        <end position="220"/>
    </location>
</feature>
<feature type="transmembrane region" description="Helical" evidence="2">
    <location>
        <begin position="232"/>
        <end position="250"/>
    </location>
</feature>
<dbReference type="OrthoDB" id="2289831at2759"/>
<gene>
    <name evidence="3" type="ORF">BCR42DRAFT_412565</name>
</gene>
<proteinExistence type="predicted"/>
<dbReference type="EMBL" id="MCGE01000009">
    <property type="protein sequence ID" value="ORZ17812.1"/>
    <property type="molecule type" value="Genomic_DNA"/>
</dbReference>
<comment type="caution">
    <text evidence="3">The sequence shown here is derived from an EMBL/GenBank/DDBJ whole genome shotgun (WGS) entry which is preliminary data.</text>
</comment>
<evidence type="ECO:0000313" key="3">
    <source>
        <dbReference type="EMBL" id="ORZ17812.1"/>
    </source>
</evidence>
<reference evidence="3 4" key="1">
    <citation type="submission" date="2016-07" db="EMBL/GenBank/DDBJ databases">
        <title>Pervasive Adenine N6-methylation of Active Genes in Fungi.</title>
        <authorList>
            <consortium name="DOE Joint Genome Institute"/>
            <person name="Mondo S.J."/>
            <person name="Dannebaum R.O."/>
            <person name="Kuo R.C."/>
            <person name="Labutti K."/>
            <person name="Haridas S."/>
            <person name="Kuo A."/>
            <person name="Salamov A."/>
            <person name="Ahrendt S.R."/>
            <person name="Lipzen A."/>
            <person name="Sullivan W."/>
            <person name="Andreopoulos W.B."/>
            <person name="Clum A."/>
            <person name="Lindquist E."/>
            <person name="Daum C."/>
            <person name="Ramamoorthy G.K."/>
            <person name="Gryganskyi A."/>
            <person name="Culley D."/>
            <person name="Magnuson J.K."/>
            <person name="James T.Y."/>
            <person name="O'Malley M.A."/>
            <person name="Stajich J.E."/>
            <person name="Spatafora J.W."/>
            <person name="Visel A."/>
            <person name="Grigoriev I.V."/>
        </authorList>
    </citation>
    <scope>NUCLEOTIDE SEQUENCE [LARGE SCALE GENOMIC DNA]</scope>
    <source>
        <strain evidence="3 4">NRRL 1336</strain>
    </source>
</reference>
<name>A0A1X2IJT9_9FUNG</name>
<keyword evidence="2" id="KW-0812">Transmembrane</keyword>
<feature type="compositionally biased region" description="Polar residues" evidence="1">
    <location>
        <begin position="1"/>
        <end position="14"/>
    </location>
</feature>